<evidence type="ECO:0000313" key="1">
    <source>
        <dbReference type="EMBL" id="GFT74635.1"/>
    </source>
</evidence>
<organism evidence="1 2">
    <name type="scientific">Nephila pilipes</name>
    <name type="common">Giant wood spider</name>
    <name type="synonym">Nephila maculata</name>
    <dbReference type="NCBI Taxonomy" id="299642"/>
    <lineage>
        <taxon>Eukaryota</taxon>
        <taxon>Metazoa</taxon>
        <taxon>Ecdysozoa</taxon>
        <taxon>Arthropoda</taxon>
        <taxon>Chelicerata</taxon>
        <taxon>Arachnida</taxon>
        <taxon>Araneae</taxon>
        <taxon>Araneomorphae</taxon>
        <taxon>Entelegynae</taxon>
        <taxon>Araneoidea</taxon>
        <taxon>Nephilidae</taxon>
        <taxon>Nephila</taxon>
    </lineage>
</organism>
<reference evidence="1" key="1">
    <citation type="submission" date="2020-08" db="EMBL/GenBank/DDBJ databases">
        <title>Multicomponent nature underlies the extraordinary mechanical properties of spider dragline silk.</title>
        <authorList>
            <person name="Kono N."/>
            <person name="Nakamura H."/>
            <person name="Mori M."/>
            <person name="Yoshida Y."/>
            <person name="Ohtoshi R."/>
            <person name="Malay A.D."/>
            <person name="Moran D.A.P."/>
            <person name="Tomita M."/>
            <person name="Numata K."/>
            <person name="Arakawa K."/>
        </authorList>
    </citation>
    <scope>NUCLEOTIDE SEQUENCE</scope>
</reference>
<name>A0A8X6PLM0_NEPPI</name>
<dbReference type="AlphaFoldDB" id="A0A8X6PLM0"/>
<gene>
    <name evidence="1" type="ORF">NPIL_416251</name>
</gene>
<protein>
    <submittedName>
        <fullName evidence="1">Uncharacterized protein</fullName>
    </submittedName>
</protein>
<keyword evidence="2" id="KW-1185">Reference proteome</keyword>
<sequence>MAEEGWGGRNLCMNSGEFFLGYESAFIVYRRVLGKSLNLEEESEEFPIRWGFVLRRTARLKGYFLLFLRCLYDKTRIKSGREGEEEERFNFQPCNVVRFLSILSQVRLLGCVLSDGLPLSAGGQSTFPPGSFKKKMFSGLILYDDGGFVGRVLSAGLNFIKKSGFCFGDVFSKKARKVQERRERLILRA</sequence>
<comment type="caution">
    <text evidence="1">The sequence shown here is derived from an EMBL/GenBank/DDBJ whole genome shotgun (WGS) entry which is preliminary data.</text>
</comment>
<dbReference type="Proteomes" id="UP000887013">
    <property type="component" value="Unassembled WGS sequence"/>
</dbReference>
<proteinExistence type="predicted"/>
<dbReference type="EMBL" id="BMAW01117339">
    <property type="protein sequence ID" value="GFT74635.1"/>
    <property type="molecule type" value="Genomic_DNA"/>
</dbReference>
<accession>A0A8X6PLM0</accession>
<evidence type="ECO:0000313" key="2">
    <source>
        <dbReference type="Proteomes" id="UP000887013"/>
    </source>
</evidence>